<dbReference type="AlphaFoldDB" id="A0AAU9JZY7"/>
<proteinExistence type="predicted"/>
<keyword evidence="2" id="KW-1185">Reference proteome</keyword>
<protein>
    <submittedName>
        <fullName evidence="1">Uncharacterized protein</fullName>
    </submittedName>
</protein>
<evidence type="ECO:0000313" key="2">
    <source>
        <dbReference type="Proteomes" id="UP001162131"/>
    </source>
</evidence>
<gene>
    <name evidence="1" type="ORF">BSTOLATCC_MIC51254</name>
</gene>
<accession>A0AAU9JZY7</accession>
<dbReference type="EMBL" id="CAJZBQ010000051">
    <property type="protein sequence ID" value="CAG9330173.1"/>
    <property type="molecule type" value="Genomic_DNA"/>
</dbReference>
<sequence length="100" mass="11381">MEPRIGEKLPCRIKSMLNGQSELLSSLKLGATPWVSDFHFGKESIRNSTILSVQWWAILLTLSIVVKDPSDYRLVSAGLYLAEAIFAILWNHTREQLRKP</sequence>
<organism evidence="1 2">
    <name type="scientific">Blepharisma stoltei</name>
    <dbReference type="NCBI Taxonomy" id="1481888"/>
    <lineage>
        <taxon>Eukaryota</taxon>
        <taxon>Sar</taxon>
        <taxon>Alveolata</taxon>
        <taxon>Ciliophora</taxon>
        <taxon>Postciliodesmatophora</taxon>
        <taxon>Heterotrichea</taxon>
        <taxon>Heterotrichida</taxon>
        <taxon>Blepharismidae</taxon>
        <taxon>Blepharisma</taxon>
    </lineage>
</organism>
<name>A0AAU9JZY7_9CILI</name>
<comment type="caution">
    <text evidence="1">The sequence shown here is derived from an EMBL/GenBank/DDBJ whole genome shotgun (WGS) entry which is preliminary data.</text>
</comment>
<evidence type="ECO:0000313" key="1">
    <source>
        <dbReference type="EMBL" id="CAG9330173.1"/>
    </source>
</evidence>
<dbReference type="Proteomes" id="UP001162131">
    <property type="component" value="Unassembled WGS sequence"/>
</dbReference>
<reference evidence="1" key="1">
    <citation type="submission" date="2021-09" db="EMBL/GenBank/DDBJ databases">
        <authorList>
            <consortium name="AG Swart"/>
            <person name="Singh M."/>
            <person name="Singh A."/>
            <person name="Seah K."/>
            <person name="Emmerich C."/>
        </authorList>
    </citation>
    <scope>NUCLEOTIDE SEQUENCE</scope>
    <source>
        <strain evidence="1">ATCC30299</strain>
    </source>
</reference>